<dbReference type="PANTHER" id="PTHR23517:SF2">
    <property type="entry name" value="MULTIDRUG RESISTANCE PROTEIN MDTH"/>
    <property type="match status" value="1"/>
</dbReference>
<dbReference type="Gene3D" id="1.20.1250.20">
    <property type="entry name" value="MFS general substrate transporter like domains"/>
    <property type="match status" value="1"/>
</dbReference>
<dbReference type="AlphaFoldDB" id="A0A941IGI2"/>
<evidence type="ECO:0000256" key="7">
    <source>
        <dbReference type="SAM" id="Phobius"/>
    </source>
</evidence>
<keyword evidence="9" id="KW-1185">Reference proteome</keyword>
<feature type="transmembrane region" description="Helical" evidence="7">
    <location>
        <begin position="154"/>
        <end position="174"/>
    </location>
</feature>
<evidence type="ECO:0000313" key="9">
    <source>
        <dbReference type="Proteomes" id="UP000678545"/>
    </source>
</evidence>
<dbReference type="Proteomes" id="UP000678545">
    <property type="component" value="Unassembled WGS sequence"/>
</dbReference>
<comment type="subcellular location">
    <subcellularLocation>
        <location evidence="1">Cell membrane</location>
        <topology evidence="1">Multi-pass membrane protein</topology>
    </subcellularLocation>
</comment>
<keyword evidence="6 7" id="KW-0472">Membrane</keyword>
<evidence type="ECO:0008006" key="10">
    <source>
        <dbReference type="Google" id="ProtNLM"/>
    </source>
</evidence>
<evidence type="ECO:0000256" key="6">
    <source>
        <dbReference type="ARBA" id="ARBA00023136"/>
    </source>
</evidence>
<evidence type="ECO:0000256" key="5">
    <source>
        <dbReference type="ARBA" id="ARBA00022989"/>
    </source>
</evidence>
<evidence type="ECO:0000256" key="3">
    <source>
        <dbReference type="ARBA" id="ARBA00022475"/>
    </source>
</evidence>
<evidence type="ECO:0000313" key="8">
    <source>
        <dbReference type="EMBL" id="MBR7800025.1"/>
    </source>
</evidence>
<feature type="transmembrane region" description="Helical" evidence="7">
    <location>
        <begin position="245"/>
        <end position="267"/>
    </location>
</feature>
<evidence type="ECO:0000256" key="2">
    <source>
        <dbReference type="ARBA" id="ARBA00022448"/>
    </source>
</evidence>
<keyword evidence="4 7" id="KW-0812">Transmembrane</keyword>
<dbReference type="EMBL" id="JAGSPJ010000003">
    <property type="protein sequence ID" value="MBR7800025.1"/>
    <property type="molecule type" value="Genomic_DNA"/>
</dbReference>
<organism evidence="8 9">
    <name type="scientific">Undibacterium fentianense</name>
    <dbReference type="NCBI Taxonomy" id="2828728"/>
    <lineage>
        <taxon>Bacteria</taxon>
        <taxon>Pseudomonadati</taxon>
        <taxon>Pseudomonadota</taxon>
        <taxon>Betaproteobacteria</taxon>
        <taxon>Burkholderiales</taxon>
        <taxon>Oxalobacteraceae</taxon>
        <taxon>Undibacterium</taxon>
    </lineage>
</organism>
<feature type="transmembrane region" description="Helical" evidence="7">
    <location>
        <begin position="180"/>
        <end position="199"/>
    </location>
</feature>
<gene>
    <name evidence="8" type="ORF">KDM90_08445</name>
</gene>
<keyword evidence="3" id="KW-1003">Cell membrane</keyword>
<keyword evidence="2" id="KW-0813">Transport</keyword>
<keyword evidence="5 7" id="KW-1133">Transmembrane helix</keyword>
<feature type="transmembrane region" description="Helical" evidence="7">
    <location>
        <begin position="22"/>
        <end position="45"/>
    </location>
</feature>
<dbReference type="InterPro" id="IPR050171">
    <property type="entry name" value="MFS_Transporters"/>
</dbReference>
<dbReference type="InterPro" id="IPR036259">
    <property type="entry name" value="MFS_trans_sf"/>
</dbReference>
<feature type="transmembrane region" description="Helical" evidence="7">
    <location>
        <begin position="206"/>
        <end position="225"/>
    </location>
</feature>
<feature type="transmembrane region" description="Helical" evidence="7">
    <location>
        <begin position="279"/>
        <end position="302"/>
    </location>
</feature>
<protein>
    <recommendedName>
        <fullName evidence="10">Major facilitator superfamily (MFS) profile domain-containing protein</fullName>
    </recommendedName>
</protein>
<dbReference type="PANTHER" id="PTHR23517">
    <property type="entry name" value="RESISTANCE PROTEIN MDTM, PUTATIVE-RELATED-RELATED"/>
    <property type="match status" value="1"/>
</dbReference>
<comment type="caution">
    <text evidence="8">The sequence shown here is derived from an EMBL/GenBank/DDBJ whole genome shotgun (WGS) entry which is preliminary data.</text>
</comment>
<name>A0A941IGI2_9BURK</name>
<evidence type="ECO:0000256" key="4">
    <source>
        <dbReference type="ARBA" id="ARBA00022692"/>
    </source>
</evidence>
<sequence>MIVYSSPKDRKWDESDVDLVSLFHWVVDIFLETILTGFWMVYFQLFTTLPVFIRDFVDTSDLVQVLKDWSPGLAQFLADANVEQLAHVLPTIAQNYHEGMGNFQELKWQLVNYKVMVPEFVLRSGLQALIEGKLTARALADDWAANYRQVNPEYIVNIGFGFIVLCQVVISAYLQRWRALPVLVFGTIILSSGIALCGLGTDLVTGGGFIALAVIIFSLGEMIASPKSQEYVAAIAPKNKTAMYMGYYFVSMALGNLFAGLLSGWSYSVITKEMQQQRLMWRLFAAIGAATACSLVIFNRWLSKLATSH</sequence>
<dbReference type="RefSeq" id="WP_212675165.1">
    <property type="nucleotide sequence ID" value="NZ_JAGSPJ010000003.1"/>
</dbReference>
<accession>A0A941IGI2</accession>
<dbReference type="GO" id="GO:0005886">
    <property type="term" value="C:plasma membrane"/>
    <property type="evidence" value="ECO:0007669"/>
    <property type="project" value="UniProtKB-SubCell"/>
</dbReference>
<evidence type="ECO:0000256" key="1">
    <source>
        <dbReference type="ARBA" id="ARBA00004651"/>
    </source>
</evidence>
<dbReference type="SUPFAM" id="SSF103473">
    <property type="entry name" value="MFS general substrate transporter"/>
    <property type="match status" value="1"/>
</dbReference>
<proteinExistence type="predicted"/>
<reference evidence="8" key="1">
    <citation type="submission" date="2021-04" db="EMBL/GenBank/DDBJ databases">
        <title>novel species isolated from subtropical streams in China.</title>
        <authorList>
            <person name="Lu H."/>
        </authorList>
    </citation>
    <scope>NUCLEOTIDE SEQUENCE</scope>
    <source>
        <strain evidence="8">FT137W</strain>
    </source>
</reference>